<evidence type="ECO:0000259" key="6">
    <source>
        <dbReference type="PROSITE" id="PS51332"/>
    </source>
</evidence>
<keyword evidence="8" id="KW-1185">Reference proteome</keyword>
<gene>
    <name evidence="7" type="ORF">ABL78_4257</name>
</gene>
<protein>
    <submittedName>
        <fullName evidence="7">Putative methylmalonyl-coenzyme a mutase</fullName>
    </submittedName>
</protein>
<dbReference type="InterPro" id="IPR006159">
    <property type="entry name" value="Acid_CoA_mut_C"/>
</dbReference>
<evidence type="ECO:0000256" key="2">
    <source>
        <dbReference type="ARBA" id="ARBA00022628"/>
    </source>
</evidence>
<dbReference type="OrthoDB" id="198977at2759"/>
<dbReference type="GO" id="GO:0046872">
    <property type="term" value="F:metal ion binding"/>
    <property type="evidence" value="ECO:0007669"/>
    <property type="project" value="UniProtKB-KW"/>
</dbReference>
<keyword evidence="5" id="KW-0170">Cobalt</keyword>
<dbReference type="PANTHER" id="PTHR48101">
    <property type="entry name" value="METHYLMALONYL-COA MUTASE, MITOCHONDRIAL-RELATED"/>
    <property type="match status" value="1"/>
</dbReference>
<name>A0A0N1IKV0_LEPSE</name>
<accession>A0A0N1IKV0</accession>
<keyword evidence="2" id="KW-0846">Cobalamin</keyword>
<proteinExistence type="predicted"/>
<dbReference type="EMBL" id="LJSK01000121">
    <property type="protein sequence ID" value="KPI86642.1"/>
    <property type="molecule type" value="Genomic_DNA"/>
</dbReference>
<comment type="caution">
    <text evidence="7">The sequence shown here is derived from an EMBL/GenBank/DDBJ whole genome shotgun (WGS) entry which is preliminary data.</text>
</comment>
<evidence type="ECO:0000313" key="8">
    <source>
        <dbReference type="Proteomes" id="UP000038009"/>
    </source>
</evidence>
<dbReference type="AlphaFoldDB" id="A0A0N1IKV0"/>
<dbReference type="PANTHER" id="PTHR48101:SF1">
    <property type="entry name" value="METHYLMALONYL-COA MUTASE, LARGE SUBUNIT"/>
    <property type="match status" value="1"/>
</dbReference>
<dbReference type="PROSITE" id="PS51332">
    <property type="entry name" value="B12_BINDING"/>
    <property type="match status" value="1"/>
</dbReference>
<dbReference type="Gene3D" id="3.40.50.280">
    <property type="entry name" value="Cobalamin-binding domain"/>
    <property type="match status" value="1"/>
</dbReference>
<dbReference type="OMA" id="EDCAQGR"/>
<dbReference type="InterPro" id="IPR006158">
    <property type="entry name" value="Cobalamin-bd"/>
</dbReference>
<evidence type="ECO:0000256" key="1">
    <source>
        <dbReference type="ARBA" id="ARBA00001922"/>
    </source>
</evidence>
<organism evidence="7 8">
    <name type="scientific">Leptomonas seymouri</name>
    <dbReference type="NCBI Taxonomy" id="5684"/>
    <lineage>
        <taxon>Eukaryota</taxon>
        <taxon>Discoba</taxon>
        <taxon>Euglenozoa</taxon>
        <taxon>Kinetoplastea</taxon>
        <taxon>Metakinetoplastina</taxon>
        <taxon>Trypanosomatida</taxon>
        <taxon>Trypanosomatidae</taxon>
        <taxon>Leishmaniinae</taxon>
        <taxon>Leptomonas</taxon>
    </lineage>
</organism>
<dbReference type="VEuPathDB" id="TriTrypDB:Lsey_0121_0010"/>
<reference evidence="7 8" key="1">
    <citation type="journal article" date="2015" name="PLoS Pathog.">
        <title>Leptomonas seymouri: Adaptations to the Dixenous Life Cycle Analyzed by Genome Sequencing, Transcriptome Profiling and Co-infection with Leishmania donovani.</title>
        <authorList>
            <person name="Kraeva N."/>
            <person name="Butenko A."/>
            <person name="Hlavacova J."/>
            <person name="Kostygov A."/>
            <person name="Myskova J."/>
            <person name="Grybchuk D."/>
            <person name="Lestinova T."/>
            <person name="Votypka J."/>
            <person name="Volf P."/>
            <person name="Opperdoes F."/>
            <person name="Flegontov P."/>
            <person name="Lukes J."/>
            <person name="Yurchenko V."/>
        </authorList>
    </citation>
    <scope>NUCLEOTIDE SEQUENCE [LARGE SCALE GENOMIC DNA]</scope>
    <source>
        <strain evidence="7 8">ATCC 30220</strain>
    </source>
</reference>
<dbReference type="InterPro" id="IPR036724">
    <property type="entry name" value="Cobalamin-bd_sf"/>
</dbReference>
<evidence type="ECO:0000313" key="7">
    <source>
        <dbReference type="EMBL" id="KPI86642.1"/>
    </source>
</evidence>
<keyword evidence="4" id="KW-0413">Isomerase</keyword>
<dbReference type="GO" id="GO:0016853">
    <property type="term" value="F:isomerase activity"/>
    <property type="evidence" value="ECO:0007669"/>
    <property type="project" value="UniProtKB-KW"/>
</dbReference>
<comment type="cofactor">
    <cofactor evidence="1">
        <name>adenosylcob(III)alamin</name>
        <dbReference type="ChEBI" id="CHEBI:18408"/>
    </cofactor>
</comment>
<evidence type="ECO:0000256" key="4">
    <source>
        <dbReference type="ARBA" id="ARBA00023235"/>
    </source>
</evidence>
<evidence type="ECO:0000256" key="5">
    <source>
        <dbReference type="ARBA" id="ARBA00023285"/>
    </source>
</evidence>
<sequence length="206" mass="22214">MRCILSRVAAAPPAAAATAAFHVAHTSLRLCSTTFSARKQAPLDHYSPAQHYGRREGLESDKLLSIAQYTRSFAEAEGRRPRILLCTFEDCAQGRPDDKFATMMASLGFDIDIGPARQSPEQVARQAVEADVHGIHVSVLTEAGAVPLPRLAQSLTQEGAENVFITATATTTQLRMPDAVAPVQRGDFVGAAEMIQRLLQASEQDV</sequence>
<dbReference type="Proteomes" id="UP000038009">
    <property type="component" value="Unassembled WGS sequence"/>
</dbReference>
<evidence type="ECO:0000256" key="3">
    <source>
        <dbReference type="ARBA" id="ARBA00022723"/>
    </source>
</evidence>
<keyword evidence="3" id="KW-0479">Metal-binding</keyword>
<dbReference type="SUPFAM" id="SSF52242">
    <property type="entry name" value="Cobalamin (vitamin B12)-binding domain"/>
    <property type="match status" value="1"/>
</dbReference>
<dbReference type="NCBIfam" id="TIGR00640">
    <property type="entry name" value="acid_CoA_mut_C"/>
    <property type="match status" value="1"/>
</dbReference>
<feature type="domain" description="B12-binding" evidence="6">
    <location>
        <begin position="80"/>
        <end position="206"/>
    </location>
</feature>
<dbReference type="GO" id="GO:0031419">
    <property type="term" value="F:cobalamin binding"/>
    <property type="evidence" value="ECO:0007669"/>
    <property type="project" value="UniProtKB-KW"/>
</dbReference>